<sequence length="74" mass="8303">ILYLTTSSMVCFQGHLLGMFDSSWTVRSIWDGVRLEMVADSGPVVLHSLTHLDPDLPVLEVRPQGGWMRMDEDG</sequence>
<keyword evidence="2" id="KW-1185">Reference proteome</keyword>
<accession>A0A8C5E051</accession>
<proteinExistence type="predicted"/>
<evidence type="ECO:0000313" key="1">
    <source>
        <dbReference type="Ensembl" id="ENSGWIP00000014484.1"/>
    </source>
</evidence>
<dbReference type="AlphaFoldDB" id="A0A8C5E051"/>
<reference evidence="1" key="1">
    <citation type="submission" date="2020-06" db="EMBL/GenBank/DDBJ databases">
        <authorList>
            <consortium name="Wellcome Sanger Institute Data Sharing"/>
        </authorList>
    </citation>
    <scope>NUCLEOTIDE SEQUENCE [LARGE SCALE GENOMIC DNA]</scope>
</reference>
<reference evidence="1" key="2">
    <citation type="submission" date="2025-08" db="UniProtKB">
        <authorList>
            <consortium name="Ensembl"/>
        </authorList>
    </citation>
    <scope>IDENTIFICATION</scope>
</reference>
<dbReference type="Proteomes" id="UP000694680">
    <property type="component" value="Chromosome 9"/>
</dbReference>
<dbReference type="Ensembl" id="ENSGWIT00000016005.1">
    <property type="protein sequence ID" value="ENSGWIP00000014484.1"/>
    <property type="gene ID" value="ENSGWIG00000008175.1"/>
</dbReference>
<organism evidence="1 2">
    <name type="scientific">Gouania willdenowi</name>
    <name type="common">Blunt-snouted clingfish</name>
    <name type="synonym">Lepadogaster willdenowi</name>
    <dbReference type="NCBI Taxonomy" id="441366"/>
    <lineage>
        <taxon>Eukaryota</taxon>
        <taxon>Metazoa</taxon>
        <taxon>Chordata</taxon>
        <taxon>Craniata</taxon>
        <taxon>Vertebrata</taxon>
        <taxon>Euteleostomi</taxon>
        <taxon>Actinopterygii</taxon>
        <taxon>Neopterygii</taxon>
        <taxon>Teleostei</taxon>
        <taxon>Neoteleostei</taxon>
        <taxon>Acanthomorphata</taxon>
        <taxon>Ovalentaria</taxon>
        <taxon>Blenniimorphae</taxon>
        <taxon>Blenniiformes</taxon>
        <taxon>Gobiesocoidei</taxon>
        <taxon>Gobiesocidae</taxon>
        <taxon>Gobiesocinae</taxon>
        <taxon>Gouania</taxon>
    </lineage>
</organism>
<protein>
    <submittedName>
        <fullName evidence="1">Uncharacterized protein</fullName>
    </submittedName>
</protein>
<evidence type="ECO:0000313" key="2">
    <source>
        <dbReference type="Proteomes" id="UP000694680"/>
    </source>
</evidence>
<reference evidence="1" key="3">
    <citation type="submission" date="2025-09" db="UniProtKB">
        <authorList>
            <consortium name="Ensembl"/>
        </authorList>
    </citation>
    <scope>IDENTIFICATION</scope>
</reference>
<name>A0A8C5E051_GOUWI</name>